<evidence type="ECO:0000313" key="2">
    <source>
        <dbReference type="EMBL" id="MBN3963842.1"/>
    </source>
</evidence>
<proteinExistence type="predicted"/>
<reference evidence="2 3" key="1">
    <citation type="journal article" date="2021" name="Int. J. Syst. Evol. Microbiol.">
        <title>Pseudomonas piscium sp. nov., Pseudomonas pisciculturae sp. nov., Pseudomonas mucoides sp. nov. and Pseudomonas neuropathica sp. nov. isolated from rainbow trout.</title>
        <authorList>
            <person name="Duman M."/>
            <person name="Mulet M."/>
            <person name="Altun S."/>
            <person name="Saticioglu I.B."/>
            <person name="Gomila M."/>
            <person name="Lalucat J."/>
            <person name="Garcia-Valdes E."/>
        </authorList>
    </citation>
    <scope>NUCLEOTIDE SEQUENCE [LARGE SCALE GENOMIC DNA]</scope>
    <source>
        <strain evidence="2 3">LMG 28632</strain>
    </source>
</reference>
<sequence>MGAGKSRAVVHQVDAHQATALNRLGQAVARGRFVAVAAVLGWAGLSIQLYLILYSRFTLEASLMGGLVSFFSYFTVLSNTLVATVLTCELTSRESATRRWFLQPWVSSGVMVSIVVVGVAYSLLLRHLWHPEGWQFLADELMHDVMPLLYLAYWWFCVPKGTLRLRHIGLWVIYPIIYFVYVLFRGHALAVYPYPFINVDTLGYPQVLINASGVLAGFVASALIVLWLDRHR</sequence>
<keyword evidence="1" id="KW-0472">Membrane</keyword>
<comment type="caution">
    <text evidence="2">The sequence shown here is derived from an EMBL/GenBank/DDBJ whole genome shotgun (WGS) entry which is preliminary data.</text>
</comment>
<dbReference type="Proteomes" id="UP000772591">
    <property type="component" value="Unassembled WGS sequence"/>
</dbReference>
<feature type="transmembrane region" description="Helical" evidence="1">
    <location>
        <begin position="100"/>
        <end position="124"/>
    </location>
</feature>
<organism evidence="2 3">
    <name type="scientific">Pseudomonas gregormendelii</name>
    <dbReference type="NCBI Taxonomy" id="1628277"/>
    <lineage>
        <taxon>Bacteria</taxon>
        <taxon>Pseudomonadati</taxon>
        <taxon>Pseudomonadota</taxon>
        <taxon>Gammaproteobacteria</taxon>
        <taxon>Pseudomonadales</taxon>
        <taxon>Pseudomonadaceae</taxon>
        <taxon>Pseudomonas</taxon>
    </lineage>
</organism>
<dbReference type="EMBL" id="JADEVO010000001">
    <property type="protein sequence ID" value="MBN3963842.1"/>
    <property type="molecule type" value="Genomic_DNA"/>
</dbReference>
<name>A0ABS3AA56_9PSED</name>
<evidence type="ECO:0000256" key="1">
    <source>
        <dbReference type="SAM" id="Phobius"/>
    </source>
</evidence>
<gene>
    <name evidence="2" type="ORF">IMW75_00890</name>
</gene>
<dbReference type="InterPro" id="IPR049713">
    <property type="entry name" value="Pr6Pr-like"/>
</dbReference>
<keyword evidence="1" id="KW-1133">Transmembrane helix</keyword>
<dbReference type="NCBIfam" id="NF038065">
    <property type="entry name" value="Pr6Pr"/>
    <property type="match status" value="1"/>
</dbReference>
<feature type="transmembrane region" description="Helical" evidence="1">
    <location>
        <begin position="168"/>
        <end position="187"/>
    </location>
</feature>
<feature type="transmembrane region" description="Helical" evidence="1">
    <location>
        <begin position="136"/>
        <end position="156"/>
    </location>
</feature>
<keyword evidence="1" id="KW-0812">Transmembrane</keyword>
<protein>
    <submittedName>
        <fullName evidence="2">Pr6Pr family membrane protein</fullName>
    </submittedName>
</protein>
<accession>A0ABS3AA56</accession>
<feature type="transmembrane region" description="Helical" evidence="1">
    <location>
        <begin position="33"/>
        <end position="54"/>
    </location>
</feature>
<feature type="transmembrane region" description="Helical" evidence="1">
    <location>
        <begin position="207"/>
        <end position="228"/>
    </location>
</feature>
<keyword evidence="3" id="KW-1185">Reference proteome</keyword>
<feature type="transmembrane region" description="Helical" evidence="1">
    <location>
        <begin position="66"/>
        <end position="88"/>
    </location>
</feature>
<evidence type="ECO:0000313" key="3">
    <source>
        <dbReference type="Proteomes" id="UP000772591"/>
    </source>
</evidence>